<dbReference type="RefSeq" id="WP_133037128.1">
    <property type="nucleotide sequence ID" value="NZ_BAABEI010000012.1"/>
</dbReference>
<protein>
    <submittedName>
        <fullName evidence="1">Uncharacterized protein</fullName>
    </submittedName>
</protein>
<name>A0A4R2BUY4_SHIGR</name>
<evidence type="ECO:0000313" key="1">
    <source>
        <dbReference type="EMBL" id="TCN31637.1"/>
    </source>
</evidence>
<keyword evidence="2" id="KW-1185">Reference proteome</keyword>
<comment type="caution">
    <text evidence="1">The sequence shown here is derived from an EMBL/GenBank/DDBJ whole genome shotgun (WGS) entry which is preliminary data.</text>
</comment>
<dbReference type="AlphaFoldDB" id="A0A4R2BUY4"/>
<dbReference type="Proteomes" id="UP000295351">
    <property type="component" value="Unassembled WGS sequence"/>
</dbReference>
<reference evidence="1 2" key="1">
    <citation type="submission" date="2019-03" db="EMBL/GenBank/DDBJ databases">
        <title>Genomic Encyclopedia of Type Strains, Phase IV (KMG-IV): sequencing the most valuable type-strain genomes for metagenomic binning, comparative biology and taxonomic classification.</title>
        <authorList>
            <person name="Goeker M."/>
        </authorList>
    </citation>
    <scope>NUCLEOTIDE SEQUENCE [LARGE SCALE GENOMIC DNA]</scope>
    <source>
        <strain evidence="1 2">DSM 18401</strain>
    </source>
</reference>
<sequence>MFFQTKSGAYFNTNHIAALIPCHDSGKTTRIEIVTSGGTTHIETIFNTQLEDLLKGPQMVPAVQGYECVAWGMMESGDDYVCRSPIVGWRLDDLGVASPVAIETFSESEQAVLSPDGRVIARGEGVYDTLEEWRAENRRLRDERIARAAA</sequence>
<accession>A0A4R2BUY4</accession>
<organism evidence="1 2">
    <name type="scientific">Shinella granuli</name>
    <dbReference type="NCBI Taxonomy" id="323621"/>
    <lineage>
        <taxon>Bacteria</taxon>
        <taxon>Pseudomonadati</taxon>
        <taxon>Pseudomonadota</taxon>
        <taxon>Alphaproteobacteria</taxon>
        <taxon>Hyphomicrobiales</taxon>
        <taxon>Rhizobiaceae</taxon>
        <taxon>Shinella</taxon>
    </lineage>
</organism>
<gene>
    <name evidence="1" type="ORF">EV665_15213</name>
</gene>
<proteinExistence type="predicted"/>
<dbReference type="EMBL" id="SLVX01000052">
    <property type="protein sequence ID" value="TCN31637.1"/>
    <property type="molecule type" value="Genomic_DNA"/>
</dbReference>
<evidence type="ECO:0000313" key="2">
    <source>
        <dbReference type="Proteomes" id="UP000295351"/>
    </source>
</evidence>